<keyword evidence="2" id="KW-1185">Reference proteome</keyword>
<dbReference type="RefSeq" id="WP_135203495.1">
    <property type="nucleotide sequence ID" value="NZ_SPVG01000210.1"/>
</dbReference>
<dbReference type="Proteomes" id="UP000297729">
    <property type="component" value="Unassembled WGS sequence"/>
</dbReference>
<comment type="caution">
    <text evidence="1">The sequence shown here is derived from an EMBL/GenBank/DDBJ whole genome shotgun (WGS) entry which is preliminary data.</text>
</comment>
<evidence type="ECO:0000313" key="2">
    <source>
        <dbReference type="Proteomes" id="UP000297729"/>
    </source>
</evidence>
<evidence type="ECO:0000313" key="1">
    <source>
        <dbReference type="EMBL" id="TFW17251.1"/>
    </source>
</evidence>
<gene>
    <name evidence="1" type="ORF">E4L98_21000</name>
</gene>
<sequence>MIKLPLSGILMFLKRQYYVHFTLVPTMTPTVYIYADGSDLHDVAEELLSGFGDLANSWFDRGAVLVNSAPGNTPAVEGEDFPDWFLGINIPLARFHDREVSELLPVLTTLTESTGREFVIGVADESGRTEDLVFFDERNGESARQELLQRVCGL</sequence>
<accession>A0A4Y9S9P5</accession>
<proteinExistence type="predicted"/>
<dbReference type="AlphaFoldDB" id="A0A4Y9S9P5"/>
<dbReference type="OrthoDB" id="8855563at2"/>
<dbReference type="EMBL" id="SPVG01000210">
    <property type="protein sequence ID" value="TFW17251.1"/>
    <property type="molecule type" value="Genomic_DNA"/>
</dbReference>
<protein>
    <submittedName>
        <fullName evidence="1">Uncharacterized protein</fullName>
    </submittedName>
</protein>
<name>A0A4Y9S9P5_9BURK</name>
<organism evidence="1 2">
    <name type="scientific">Duganella callida</name>
    <dbReference type="NCBI Taxonomy" id="2561932"/>
    <lineage>
        <taxon>Bacteria</taxon>
        <taxon>Pseudomonadati</taxon>
        <taxon>Pseudomonadota</taxon>
        <taxon>Betaproteobacteria</taxon>
        <taxon>Burkholderiales</taxon>
        <taxon>Oxalobacteraceae</taxon>
        <taxon>Telluria group</taxon>
        <taxon>Duganella</taxon>
    </lineage>
</organism>
<reference evidence="1 2" key="1">
    <citation type="submission" date="2019-03" db="EMBL/GenBank/DDBJ databases">
        <title>Draft Genome Sequence of Duganella callidus sp. nov., a Novel Duganella Species Isolated from Cultivated Soil.</title>
        <authorList>
            <person name="Raths R."/>
            <person name="Peta V."/>
            <person name="Bucking H."/>
        </authorList>
    </citation>
    <scope>NUCLEOTIDE SEQUENCE [LARGE SCALE GENOMIC DNA]</scope>
    <source>
        <strain evidence="1 2">DN04</strain>
    </source>
</reference>